<dbReference type="Proteomes" id="UP000050761">
    <property type="component" value="Unassembled WGS sequence"/>
</dbReference>
<sequence>MCVVEPWSKNHTTTTAGNGLPAQYYAFAELMRQSATEKRNVGWRANYVAGWRRALIGRLVGWTDTDTDIDMWLLVHHTTTILAAGRPPPPMQLSIRVVVACVCACWSRSLLISRHIVAALTRAHFTCSSSTRRSSGSQRPAAYSLSICWAMMPLFPAPELLSGKRAMSLFRAKASRLVLVEADL</sequence>
<dbReference type="AlphaFoldDB" id="A0A183FEM1"/>
<reference evidence="1 2" key="1">
    <citation type="submission" date="2018-11" db="EMBL/GenBank/DDBJ databases">
        <authorList>
            <consortium name="Pathogen Informatics"/>
        </authorList>
    </citation>
    <scope>NUCLEOTIDE SEQUENCE [LARGE SCALE GENOMIC DNA]</scope>
</reference>
<keyword evidence="2" id="KW-1185">Reference proteome</keyword>
<accession>A0A3P7X9D2</accession>
<dbReference type="EMBL" id="UZAH01025371">
    <property type="protein sequence ID" value="VDO62529.1"/>
    <property type="molecule type" value="Genomic_DNA"/>
</dbReference>
<evidence type="ECO:0000313" key="1">
    <source>
        <dbReference type="EMBL" id="VDO62529.1"/>
    </source>
</evidence>
<evidence type="ECO:0000313" key="3">
    <source>
        <dbReference type="WBParaSite" id="HPBE_0000484301-mRNA-1"/>
    </source>
</evidence>
<organism evidence="2 3">
    <name type="scientific">Heligmosomoides polygyrus</name>
    <name type="common">Parasitic roundworm</name>
    <dbReference type="NCBI Taxonomy" id="6339"/>
    <lineage>
        <taxon>Eukaryota</taxon>
        <taxon>Metazoa</taxon>
        <taxon>Ecdysozoa</taxon>
        <taxon>Nematoda</taxon>
        <taxon>Chromadorea</taxon>
        <taxon>Rhabditida</taxon>
        <taxon>Rhabditina</taxon>
        <taxon>Rhabditomorpha</taxon>
        <taxon>Strongyloidea</taxon>
        <taxon>Heligmosomidae</taxon>
        <taxon>Heligmosomoides</taxon>
    </lineage>
</organism>
<reference evidence="3" key="2">
    <citation type="submission" date="2019-09" db="UniProtKB">
        <authorList>
            <consortium name="WormBaseParasite"/>
        </authorList>
    </citation>
    <scope>IDENTIFICATION</scope>
</reference>
<protein>
    <submittedName>
        <fullName evidence="3">DUF5631 domain-containing protein</fullName>
    </submittedName>
</protein>
<dbReference type="WBParaSite" id="HPBE_0000484301-mRNA-1">
    <property type="protein sequence ID" value="HPBE_0000484301-mRNA-1"/>
    <property type="gene ID" value="HPBE_0000484301"/>
</dbReference>
<evidence type="ECO:0000313" key="2">
    <source>
        <dbReference type="Proteomes" id="UP000050761"/>
    </source>
</evidence>
<name>A0A183FEM1_HELPZ</name>
<gene>
    <name evidence="1" type="ORF">HPBE_LOCUS4844</name>
</gene>
<accession>A0A183FEM1</accession>
<proteinExistence type="predicted"/>